<dbReference type="EMBL" id="HE663493">
    <property type="protein sequence ID" value="CCG07240.1"/>
    <property type="molecule type" value="Genomic_DNA"/>
</dbReference>
<dbReference type="OrthoDB" id="7359191at2"/>
<reference evidence="2 3" key="1">
    <citation type="submission" date="2012-02" db="EMBL/GenBank/DDBJ databases">
        <title>Shotgun genome sequence of Phaeospirillum photometricum DSM 122.</title>
        <authorList>
            <person name="Duquesne K."/>
            <person name="Sturgis J."/>
        </authorList>
    </citation>
    <scope>NUCLEOTIDE SEQUENCE [LARGE SCALE GENOMIC DNA]</scope>
    <source>
        <strain evidence="3">DSM122</strain>
    </source>
</reference>
<sequence length="77" mass="8601">MKQAAVRVHRDSGVGAPSRERGGAKRSLWPDPYPGTEEPRLRDLFEDDVMRSLMVSDRVAHESLASLIQDTRGRLGL</sequence>
<dbReference type="AlphaFoldDB" id="H6SPX0"/>
<evidence type="ECO:0000313" key="2">
    <source>
        <dbReference type="EMBL" id="CCG07240.1"/>
    </source>
</evidence>
<proteinExistence type="predicted"/>
<protein>
    <submittedName>
        <fullName evidence="2">Uncharacterized protein</fullName>
    </submittedName>
</protein>
<dbReference type="Proteomes" id="UP000033220">
    <property type="component" value="Chromosome DSM 122"/>
</dbReference>
<accession>H6SPX0</accession>
<gene>
    <name evidence="2" type="ORF">RSPPHO_00614</name>
</gene>
<feature type="compositionally biased region" description="Basic and acidic residues" evidence="1">
    <location>
        <begin position="8"/>
        <end position="23"/>
    </location>
</feature>
<dbReference type="HOGENOM" id="CLU_2481282_0_0_5"/>
<evidence type="ECO:0000256" key="1">
    <source>
        <dbReference type="SAM" id="MobiDB-lite"/>
    </source>
</evidence>
<dbReference type="KEGG" id="rpm:RSPPHO_00614"/>
<dbReference type="PATRIC" id="fig|1150469.3.peg.715"/>
<keyword evidence="3" id="KW-1185">Reference proteome</keyword>
<evidence type="ECO:0000313" key="3">
    <source>
        <dbReference type="Proteomes" id="UP000033220"/>
    </source>
</evidence>
<dbReference type="RefSeq" id="WP_014413880.1">
    <property type="nucleotide sequence ID" value="NC_017059.1"/>
</dbReference>
<organism evidence="2 3">
    <name type="scientific">Pararhodospirillum photometricum DSM 122</name>
    <dbReference type="NCBI Taxonomy" id="1150469"/>
    <lineage>
        <taxon>Bacteria</taxon>
        <taxon>Pseudomonadati</taxon>
        <taxon>Pseudomonadota</taxon>
        <taxon>Alphaproteobacteria</taxon>
        <taxon>Rhodospirillales</taxon>
        <taxon>Rhodospirillaceae</taxon>
        <taxon>Pararhodospirillum</taxon>
    </lineage>
</organism>
<feature type="region of interest" description="Disordered" evidence="1">
    <location>
        <begin position="1"/>
        <end position="37"/>
    </location>
</feature>
<name>H6SPX0_PARPM</name>